<name>A0AAE1T063_9SOLA</name>
<dbReference type="Gene3D" id="3.30.730.10">
    <property type="entry name" value="AP2/ERF domain"/>
    <property type="match status" value="1"/>
</dbReference>
<dbReference type="GO" id="GO:0003677">
    <property type="term" value="F:DNA binding"/>
    <property type="evidence" value="ECO:0007669"/>
    <property type="project" value="UniProtKB-KW"/>
</dbReference>
<dbReference type="GO" id="GO:0005634">
    <property type="term" value="C:nucleus"/>
    <property type="evidence" value="ECO:0007669"/>
    <property type="project" value="UniProtKB-SubCell"/>
</dbReference>
<feature type="domain" description="AP2/ERF" evidence="8">
    <location>
        <begin position="33"/>
        <end position="90"/>
    </location>
</feature>
<evidence type="ECO:0000256" key="4">
    <source>
        <dbReference type="ARBA" id="ARBA00023163"/>
    </source>
</evidence>
<accession>A0AAE1T063</accession>
<comment type="similarity">
    <text evidence="6">Belongs to the AP2/ERF transcription factor family. ERF subfamily.</text>
</comment>
<dbReference type="PANTHER" id="PTHR31194">
    <property type="entry name" value="SHN SHINE , DNA BINDING / TRANSCRIPTION FACTOR"/>
    <property type="match status" value="1"/>
</dbReference>
<dbReference type="PROSITE" id="PS51032">
    <property type="entry name" value="AP2_ERF"/>
    <property type="match status" value="1"/>
</dbReference>
<evidence type="ECO:0000256" key="6">
    <source>
        <dbReference type="ARBA" id="ARBA00024343"/>
    </source>
</evidence>
<keyword evidence="3" id="KW-0238">DNA-binding</keyword>
<dbReference type="PANTHER" id="PTHR31194:SF1">
    <property type="entry name" value="ETHYLENE-RESPONSIVE TRANSCRIPTION FACTOR ERN2"/>
    <property type="match status" value="1"/>
</dbReference>
<dbReference type="GO" id="GO:0003700">
    <property type="term" value="F:DNA-binding transcription factor activity"/>
    <property type="evidence" value="ECO:0007669"/>
    <property type="project" value="InterPro"/>
</dbReference>
<gene>
    <name evidence="9" type="ORF">RND71_004197</name>
</gene>
<evidence type="ECO:0000256" key="5">
    <source>
        <dbReference type="ARBA" id="ARBA00023242"/>
    </source>
</evidence>
<keyword evidence="4" id="KW-0804">Transcription</keyword>
<proteinExistence type="inferred from homology"/>
<evidence type="ECO:0000313" key="9">
    <source>
        <dbReference type="EMBL" id="KAK4377901.1"/>
    </source>
</evidence>
<dbReference type="InterPro" id="IPR050913">
    <property type="entry name" value="AP2/ERF_ERF"/>
</dbReference>
<dbReference type="InterPro" id="IPR001471">
    <property type="entry name" value="AP2/ERF_dom"/>
</dbReference>
<feature type="compositionally biased region" description="Polar residues" evidence="7">
    <location>
        <begin position="1"/>
        <end position="19"/>
    </location>
</feature>
<dbReference type="Pfam" id="PF00847">
    <property type="entry name" value="AP2"/>
    <property type="match status" value="1"/>
</dbReference>
<comment type="caution">
    <text evidence="9">The sequence shown here is derived from an EMBL/GenBank/DDBJ whole genome shotgun (WGS) entry which is preliminary data.</text>
</comment>
<feature type="compositionally biased region" description="Basic residues" evidence="7">
    <location>
        <begin position="20"/>
        <end position="29"/>
    </location>
</feature>
<dbReference type="InterPro" id="IPR016177">
    <property type="entry name" value="DNA-bd_dom_sf"/>
</dbReference>
<sequence length="294" mass="33306">MEINFQKQHQTEPISTNKVTKSKGRKRSKWSNNFVGVRQRPSGKWVAEIKDTTKKIRMWLGTYETAEEAARAYDKAAVLLRGPNTRTNFLTTHVSRDFPLASRIKNLLNIKNIAKQKSLDCLADSTSSTNSVQSTTASVTNLNIENSSSPISNCDDPISSENEQRSYIFDKVLSCDQEIIQESQSFDSNSFQSTTSQTSPVSNCDDPISSEYAQRNYLDETVLSCLMIVTRLEFAQELLDIPTKTAMGFTEFEVMKVEREISASLYAVNGVQDYMEIIRYPYESLWDYPLSCTL</sequence>
<dbReference type="SMART" id="SM00380">
    <property type="entry name" value="AP2"/>
    <property type="match status" value="1"/>
</dbReference>
<dbReference type="InterPro" id="IPR036955">
    <property type="entry name" value="AP2/ERF_dom_sf"/>
</dbReference>
<keyword evidence="10" id="KW-1185">Reference proteome</keyword>
<keyword evidence="2" id="KW-0805">Transcription regulation</keyword>
<evidence type="ECO:0000256" key="1">
    <source>
        <dbReference type="ARBA" id="ARBA00004123"/>
    </source>
</evidence>
<protein>
    <recommendedName>
        <fullName evidence="8">AP2/ERF domain-containing protein</fullName>
    </recommendedName>
</protein>
<evidence type="ECO:0000256" key="7">
    <source>
        <dbReference type="SAM" id="MobiDB-lite"/>
    </source>
</evidence>
<dbReference type="FunFam" id="3.30.730.10:FF:000005">
    <property type="entry name" value="ethylene-responsive transcription factor RAP2-11"/>
    <property type="match status" value="1"/>
</dbReference>
<evidence type="ECO:0000259" key="8">
    <source>
        <dbReference type="PROSITE" id="PS51032"/>
    </source>
</evidence>
<reference evidence="9" key="1">
    <citation type="submission" date="2023-12" db="EMBL/GenBank/DDBJ databases">
        <title>Genome assembly of Anisodus tanguticus.</title>
        <authorList>
            <person name="Wang Y.-J."/>
        </authorList>
    </citation>
    <scope>NUCLEOTIDE SEQUENCE</scope>
    <source>
        <strain evidence="9">KB-2021</strain>
        <tissue evidence="9">Leaf</tissue>
    </source>
</reference>
<organism evidence="9 10">
    <name type="scientific">Anisodus tanguticus</name>
    <dbReference type="NCBI Taxonomy" id="243964"/>
    <lineage>
        <taxon>Eukaryota</taxon>
        <taxon>Viridiplantae</taxon>
        <taxon>Streptophyta</taxon>
        <taxon>Embryophyta</taxon>
        <taxon>Tracheophyta</taxon>
        <taxon>Spermatophyta</taxon>
        <taxon>Magnoliopsida</taxon>
        <taxon>eudicotyledons</taxon>
        <taxon>Gunneridae</taxon>
        <taxon>Pentapetalae</taxon>
        <taxon>asterids</taxon>
        <taxon>lamiids</taxon>
        <taxon>Solanales</taxon>
        <taxon>Solanaceae</taxon>
        <taxon>Solanoideae</taxon>
        <taxon>Hyoscyameae</taxon>
        <taxon>Anisodus</taxon>
    </lineage>
</organism>
<dbReference type="SUPFAM" id="SSF54171">
    <property type="entry name" value="DNA-binding domain"/>
    <property type="match status" value="1"/>
</dbReference>
<keyword evidence="5" id="KW-0539">Nucleus</keyword>
<comment type="subcellular location">
    <subcellularLocation>
        <location evidence="1">Nucleus</location>
    </subcellularLocation>
</comment>
<feature type="region of interest" description="Disordered" evidence="7">
    <location>
        <begin position="1"/>
        <end position="30"/>
    </location>
</feature>
<dbReference type="Proteomes" id="UP001291623">
    <property type="component" value="Unassembled WGS sequence"/>
</dbReference>
<dbReference type="AlphaFoldDB" id="A0AAE1T063"/>
<evidence type="ECO:0000313" key="10">
    <source>
        <dbReference type="Proteomes" id="UP001291623"/>
    </source>
</evidence>
<evidence type="ECO:0000256" key="3">
    <source>
        <dbReference type="ARBA" id="ARBA00023125"/>
    </source>
</evidence>
<dbReference type="CDD" id="cd00018">
    <property type="entry name" value="AP2"/>
    <property type="match status" value="1"/>
</dbReference>
<dbReference type="EMBL" id="JAVYJV010000002">
    <property type="protein sequence ID" value="KAK4377901.1"/>
    <property type="molecule type" value="Genomic_DNA"/>
</dbReference>
<dbReference type="PRINTS" id="PR00367">
    <property type="entry name" value="ETHRSPELEMNT"/>
</dbReference>
<evidence type="ECO:0000256" key="2">
    <source>
        <dbReference type="ARBA" id="ARBA00023015"/>
    </source>
</evidence>